<dbReference type="EMBL" id="JAFLVR010000069">
    <property type="protein sequence ID" value="MBO0454667.1"/>
    <property type="molecule type" value="Genomic_DNA"/>
</dbReference>
<dbReference type="PROSITE" id="PS00018">
    <property type="entry name" value="EF_HAND_1"/>
    <property type="match status" value="1"/>
</dbReference>
<accession>A0ABS3HNT3</accession>
<evidence type="ECO:0000313" key="5">
    <source>
        <dbReference type="Proteomes" id="UP000664495"/>
    </source>
</evidence>
<feature type="region of interest" description="Disordered" evidence="1">
    <location>
        <begin position="200"/>
        <end position="310"/>
    </location>
</feature>
<keyword evidence="2" id="KW-0812">Transmembrane</keyword>
<gene>
    <name evidence="4" type="ORF">JZO85_20595</name>
</gene>
<dbReference type="RefSeq" id="WP_207110396.1">
    <property type="nucleotide sequence ID" value="NZ_JAFLVR010000069.1"/>
</dbReference>
<feature type="compositionally biased region" description="Basic and acidic residues" evidence="1">
    <location>
        <begin position="203"/>
        <end position="242"/>
    </location>
</feature>
<feature type="compositionally biased region" description="Basic and acidic residues" evidence="1">
    <location>
        <begin position="253"/>
        <end position="299"/>
    </location>
</feature>
<dbReference type="InterPro" id="IPR041033">
    <property type="entry name" value="SpaA_PFL_dom_1"/>
</dbReference>
<sequence>MREKIKQKPIVAVLLPITLLLGVVILIATSIGPLLNAALDVPLVQVENEEGKQAESVKTKKESEKIQLIAKEDGIFELKYDQNFSVKILNDKKEESSIPIYHKEALSSEKVDDIFKKIKEDDEDFYKGEEKKPEKKVTFIRVMETEAKGSLYFEFEKDQKQWIEVQRNTSETLDVALSNANDTERIQQILQFESLTKPLVESVSKEPEKTEASQKSEEKTQETKEQDTPEKSEEENKSEKAQKQGTTESSTTSEEKKETTVKESSNKKEKTTESNSKEETSEEASKDTSKDNEKDENKLPELGTPESYKYVHAVETKKTDASLDKLLKAKYKPEDSLIKPQYLSTSKESKKTTKETKSDSPIIIRDVNLSVKTGTSTFDGDNLPGHDKDENNDIVRSFDQVSYLVSFSIQNKLMTKKYTNIRYRVIANLDNAVEVIDGVPRNNAEIGNGTYIDKAGGSGAQYSEGVMESVISDTGQVFVPIFMNVYGSPNGKKLKPTLKLEIVDATNIETGETETFNEVYDSSELPKLTTAETTVSAKPSVKIQLVRGETKPSQLIGMVNGFVKAFDMGIVTVLNSLPERSTGDYRGSTFPSGEISYTIKQKGSYQIGNNPAQNMTTGHYYPASIFGYAPAYKDRTAAPWTKNGTVNVDQLEDTLDIPHAKTQQIYTSQPTGDLTKIGVYDSGDFSGGSTNGYNGTLMKNANYVGALNPYTYNMTGKRAPEATAKSFSSLELVFGWDSSLTQNFANSQGWSRYDNTFYIDSISYDGITSSNDSSITYPTIITHPGAFAGGPVVAQRIREDDDQDVMTGLGASGAVSVNDGNVQLTKGTKVYMSSFNPTANPGVREIKSLLMWDPSAFEYDTSRVSFSNKRVGAEVIKENFKYGVAKSLVNSPPYTMTVKQLDSQLQEYDWYDTPQAAQSAGAISAVLYDGFPTPETVTIGRIHPAVPVKVIGTAGDKSPVGNRLVLLAAIQFLDEKGSVLEQVPRVGTPENYKPTIFDSSGNPISYPYHYWNWTGESIYIKGFGITTKTEVAKSLYQTNEDVDIKVTGTFTGSPDVEYDSALNTTLPKGIHYKLGSSKDSLGNPLPDPTPVNNPDGTTTLRWVLSGISNNSGKLNTGVEVNFSTTSDITQLSFKDTGYTNSLEVKTVGEMWVADDPSIKDTSKEALRSSLDTFIEYLVQQIILSKEADKPLIEVGDNDPRPSGEDTSITYKIKMVNESASAIPNSKLLEVLPYDGDTRGTSLHGSYTVKEITVNDEKAKISFTNNSTNEDTDPSSISGWTSYVPGTTPISAIKDAKAVLVSHDSLAVGKTIELTIEIQPTGQKAGDVLVNNASMNSELNLPVNSQTVWTRVYGRDLTGYVWYDDDYDGLIGTKKDGLPEDPVGNIPVKLYRTSLKDPSYVKEIVKESLTGEKFIDDSGDSLIKTGSDGKYKFENLPEGNYIAEFMVGDIVVTRKVAIVTKQLKGTDEYDPLNSKADPNTFKTPEENEDGDPFYVHPELKDLPAILAGTDKVQHITDVNAGLTRLSKIRLFKYEEGTVIDANNNGTLEPEEIEASTTNALEGAEFQLYKGKKDDPNTIKDENKIGNPVRTGSDGWLEYGSLPPGFYTIVETKAPDGFELLKNPIEVEVPTYNYIAIVHVPDKGQTKLPFTGGTKAMRIILIASACLFVIGMSGVFLHFRPTKGKGGN</sequence>
<evidence type="ECO:0000256" key="1">
    <source>
        <dbReference type="SAM" id="MobiDB-lite"/>
    </source>
</evidence>
<feature type="region of interest" description="Disordered" evidence="1">
    <location>
        <begin position="1468"/>
        <end position="1487"/>
    </location>
</feature>
<dbReference type="InterPro" id="IPR013783">
    <property type="entry name" value="Ig-like_fold"/>
</dbReference>
<feature type="transmembrane region" description="Helical" evidence="2">
    <location>
        <begin position="1654"/>
        <end position="1677"/>
    </location>
</feature>
<dbReference type="InterPro" id="IPR018247">
    <property type="entry name" value="EF_Hand_1_Ca_BS"/>
</dbReference>
<name>A0ABS3HNT3_9ENTE</name>
<dbReference type="Gene3D" id="2.60.40.10">
    <property type="entry name" value="Immunoglobulins"/>
    <property type="match status" value="2"/>
</dbReference>
<protein>
    <recommendedName>
        <fullName evidence="3">SpaA-like prealbumin fold domain-containing protein</fullName>
    </recommendedName>
</protein>
<evidence type="ECO:0000256" key="2">
    <source>
        <dbReference type="SAM" id="Phobius"/>
    </source>
</evidence>
<reference evidence="4 5" key="1">
    <citation type="submission" date="2021-03" db="EMBL/GenBank/DDBJ databases">
        <title>Enterococcal diversity collection.</title>
        <authorList>
            <person name="Gilmore M.S."/>
            <person name="Schwartzman J."/>
            <person name="Van Tyne D."/>
            <person name="Martin M."/>
            <person name="Earl A.M."/>
            <person name="Manson A.L."/>
            <person name="Straub T."/>
            <person name="Salamzade R."/>
            <person name="Saavedra J."/>
            <person name="Lebreton F."/>
            <person name="Prichula J."/>
            <person name="Schaufler K."/>
            <person name="Gaca A."/>
            <person name="Sgardioli B."/>
            <person name="Wagenaar J."/>
            <person name="Strong T."/>
        </authorList>
    </citation>
    <scope>NUCLEOTIDE SEQUENCE [LARGE SCALE GENOMIC DNA]</scope>
    <source>
        <strain evidence="4 5">MJM16</strain>
    </source>
</reference>
<evidence type="ECO:0000259" key="3">
    <source>
        <dbReference type="Pfam" id="PF17802"/>
    </source>
</evidence>
<organism evidence="4 5">
    <name type="scientific">Candidatus Enterococcus murrayae</name>
    <dbReference type="NCBI Taxonomy" id="2815321"/>
    <lineage>
        <taxon>Bacteria</taxon>
        <taxon>Bacillati</taxon>
        <taxon>Bacillota</taxon>
        <taxon>Bacilli</taxon>
        <taxon>Lactobacillales</taxon>
        <taxon>Enterococcaceae</taxon>
        <taxon>Enterococcus</taxon>
    </lineage>
</organism>
<dbReference type="Pfam" id="PF17802">
    <property type="entry name" value="SpaA"/>
    <property type="match status" value="1"/>
</dbReference>
<proteinExistence type="predicted"/>
<keyword evidence="2" id="KW-0472">Membrane</keyword>
<evidence type="ECO:0000313" key="4">
    <source>
        <dbReference type="EMBL" id="MBO0454667.1"/>
    </source>
</evidence>
<keyword evidence="5" id="KW-1185">Reference proteome</keyword>
<feature type="domain" description="SpaA-like prealbumin fold" evidence="3">
    <location>
        <begin position="1549"/>
        <end position="1631"/>
    </location>
</feature>
<comment type="caution">
    <text evidence="4">The sequence shown here is derived from an EMBL/GenBank/DDBJ whole genome shotgun (WGS) entry which is preliminary data.</text>
</comment>
<feature type="transmembrane region" description="Helical" evidence="2">
    <location>
        <begin position="12"/>
        <end position="35"/>
    </location>
</feature>
<dbReference type="Proteomes" id="UP000664495">
    <property type="component" value="Unassembled WGS sequence"/>
</dbReference>
<dbReference type="SUPFAM" id="SSF117074">
    <property type="entry name" value="Hypothetical protein PA1324"/>
    <property type="match status" value="1"/>
</dbReference>
<keyword evidence="2" id="KW-1133">Transmembrane helix</keyword>